<evidence type="ECO:0000256" key="6">
    <source>
        <dbReference type="ARBA" id="ARBA00022692"/>
    </source>
</evidence>
<evidence type="ECO:0000313" key="17">
    <source>
        <dbReference type="Proteomes" id="UP000002494"/>
    </source>
</evidence>
<keyword evidence="13 15" id="KW-0472">Membrane</keyword>
<keyword evidence="4 15" id="KW-0813">Transport</keyword>
<comment type="subcellular location">
    <subcellularLocation>
        <location evidence="1 15">Mitochondrion inner membrane</location>
        <topology evidence="1 15">Single-pass membrane protein</topology>
    </subcellularLocation>
</comment>
<evidence type="ECO:0000256" key="3">
    <source>
        <dbReference type="ARBA" id="ARBA00022180"/>
    </source>
</evidence>
<protein>
    <recommendedName>
        <fullName evidence="3 15">Essential MCU regulator, mitochondrial</fullName>
    </recommendedName>
    <alternativeName>
        <fullName evidence="14 15">Single-pass membrane protein with aspartate-rich tail 1, mitochondrial</fullName>
    </alternativeName>
</protein>
<evidence type="ECO:0000256" key="8">
    <source>
        <dbReference type="ARBA" id="ARBA00022837"/>
    </source>
</evidence>
<comment type="similarity">
    <text evidence="2 15">Belongs to the SMDT1/EMRE family.</text>
</comment>
<evidence type="ECO:0000256" key="12">
    <source>
        <dbReference type="ARBA" id="ARBA00023128"/>
    </source>
</evidence>
<evidence type="ECO:0000256" key="15">
    <source>
        <dbReference type="RuleBase" id="RU369077"/>
    </source>
</evidence>
<dbReference type="GO" id="GO:1990246">
    <property type="term" value="C:uniplex complex"/>
    <property type="evidence" value="ECO:0007669"/>
    <property type="project" value="UniProtKB-UniRule"/>
</dbReference>
<evidence type="ECO:0000313" key="18">
    <source>
        <dbReference type="RGD" id="150344228"/>
    </source>
</evidence>
<sequence length="105" mass="11273">MASQTSLDISQRLAWVSVQPGALWSGPRGRRSGNVYTVPGSSGLSQVPSSSVILPKPVEMSFGLLCVFSIVISFLYIGILISKIFAAPLEELDIFVPEDDDEDGD</sequence>
<dbReference type="RGD" id="150344228">
    <property type="gene designation" value="ENSRNOG00000066493"/>
</dbReference>
<proteinExistence type="inferred from homology"/>
<keyword evidence="5 15" id="KW-0109">Calcium transport</keyword>
<accession>A0A8I6AG11</accession>
<dbReference type="Pfam" id="PF10161">
    <property type="entry name" value="DDDD"/>
    <property type="match status" value="1"/>
</dbReference>
<keyword evidence="17" id="KW-1185">Reference proteome</keyword>
<evidence type="ECO:0000256" key="2">
    <source>
        <dbReference type="ARBA" id="ARBA00008958"/>
    </source>
</evidence>
<evidence type="ECO:0000256" key="11">
    <source>
        <dbReference type="ARBA" id="ARBA00023065"/>
    </source>
</evidence>
<comment type="subunit">
    <text evidence="15">Component of the uniplex complex. Interacts (via the transmembrane region) with MCU (via the first transmembrane region); the interaction is direct.</text>
</comment>
<dbReference type="AlphaFoldDB" id="A0A8I6AG11"/>
<evidence type="ECO:0000256" key="9">
    <source>
        <dbReference type="ARBA" id="ARBA00022946"/>
    </source>
</evidence>
<dbReference type="OMA" id="RYWALRS"/>
<dbReference type="PANTHER" id="PTHR33904:SF1">
    <property type="entry name" value="ESSENTIAL MCU REGULATOR, MITOCHONDRIAL"/>
    <property type="match status" value="1"/>
</dbReference>
<keyword evidence="10 15" id="KW-1133">Transmembrane helix</keyword>
<dbReference type="GO" id="GO:0036444">
    <property type="term" value="P:calcium import into the mitochondrion"/>
    <property type="evidence" value="ECO:0007669"/>
    <property type="project" value="UniProtKB-UniRule"/>
</dbReference>
<dbReference type="InterPro" id="IPR018782">
    <property type="entry name" value="MCU_reg"/>
</dbReference>
<evidence type="ECO:0000256" key="5">
    <source>
        <dbReference type="ARBA" id="ARBA00022568"/>
    </source>
</evidence>
<evidence type="ECO:0000256" key="13">
    <source>
        <dbReference type="ARBA" id="ARBA00023136"/>
    </source>
</evidence>
<gene>
    <name evidence="18" type="primary">ENSRNOG00000066493</name>
</gene>
<evidence type="ECO:0000313" key="16">
    <source>
        <dbReference type="Ensembl" id="ENSRNOP00000092683.1"/>
    </source>
</evidence>
<name>A0A8I6AG11_RAT</name>
<dbReference type="GeneTree" id="ENSGT00390000017489"/>
<feature type="transmembrane region" description="Helical" evidence="15">
    <location>
        <begin position="60"/>
        <end position="81"/>
    </location>
</feature>
<dbReference type="GO" id="GO:0051560">
    <property type="term" value="P:mitochondrial calcium ion homeostasis"/>
    <property type="evidence" value="ECO:0007669"/>
    <property type="project" value="UniProtKB-UniRule"/>
</dbReference>
<dbReference type="Ensembl" id="ENSRNOT00000101821.2">
    <property type="protein sequence ID" value="ENSRNOP00000092683.1"/>
    <property type="gene ID" value="ENSRNOG00000066493.2"/>
</dbReference>
<dbReference type="OrthoDB" id="10039145at2759"/>
<keyword evidence="12 15" id="KW-0496">Mitochondrion</keyword>
<keyword evidence="11 15" id="KW-0406">Ion transport</keyword>
<keyword evidence="6 15" id="KW-0812">Transmembrane</keyword>
<evidence type="ECO:0000256" key="1">
    <source>
        <dbReference type="ARBA" id="ARBA00004434"/>
    </source>
</evidence>
<evidence type="ECO:0000256" key="14">
    <source>
        <dbReference type="ARBA" id="ARBA00031235"/>
    </source>
</evidence>
<evidence type="ECO:0000256" key="10">
    <source>
        <dbReference type="ARBA" id="ARBA00022989"/>
    </source>
</evidence>
<dbReference type="PANTHER" id="PTHR33904">
    <property type="entry name" value="ESSENTIAL MCU REGULATOR, MITOCHONDRIAL"/>
    <property type="match status" value="1"/>
</dbReference>
<evidence type="ECO:0000256" key="7">
    <source>
        <dbReference type="ARBA" id="ARBA00022792"/>
    </source>
</evidence>
<keyword evidence="9 15" id="KW-0809">Transit peptide</keyword>
<keyword evidence="7 15" id="KW-0999">Mitochondrion inner membrane</keyword>
<keyword evidence="8 15" id="KW-0106">Calcium</keyword>
<organism evidence="16 17">
    <name type="scientific">Rattus norvegicus</name>
    <name type="common">Rat</name>
    <dbReference type="NCBI Taxonomy" id="10116"/>
    <lineage>
        <taxon>Eukaryota</taxon>
        <taxon>Metazoa</taxon>
        <taxon>Chordata</taxon>
        <taxon>Craniata</taxon>
        <taxon>Vertebrata</taxon>
        <taxon>Euteleostomi</taxon>
        <taxon>Mammalia</taxon>
        <taxon>Eutheria</taxon>
        <taxon>Euarchontoglires</taxon>
        <taxon>Glires</taxon>
        <taxon>Rodentia</taxon>
        <taxon>Myomorpha</taxon>
        <taxon>Muroidea</taxon>
        <taxon>Muridae</taxon>
        <taxon>Murinae</taxon>
        <taxon>Rattus</taxon>
    </lineage>
</organism>
<reference evidence="16" key="1">
    <citation type="submission" date="2024-01" db="EMBL/GenBank/DDBJ databases">
        <title>GRCr8: a new rat reference genome assembly contstructed from accurate long reads and long range scaffolding.</title>
        <authorList>
            <person name="Doris P.A."/>
            <person name="Kalbfleisch T."/>
            <person name="Li K."/>
            <person name="Howe K."/>
            <person name="Wood J."/>
        </authorList>
    </citation>
    <scope>NUCLEOTIDE SEQUENCE [LARGE SCALE GENOMIC DNA]</scope>
    <source>
        <strain evidence="16">Brown Norway</strain>
    </source>
</reference>
<dbReference type="AGR" id="RGD:150344228"/>
<reference evidence="16" key="3">
    <citation type="submission" date="2025-09" db="UniProtKB">
        <authorList>
            <consortium name="Ensembl"/>
        </authorList>
    </citation>
    <scope>IDENTIFICATION</scope>
    <source>
        <strain evidence="16">Brown Norway</strain>
    </source>
</reference>
<reference evidence="16" key="2">
    <citation type="submission" date="2025-08" db="UniProtKB">
        <authorList>
            <consortium name="Ensembl"/>
        </authorList>
    </citation>
    <scope>IDENTIFICATION</scope>
    <source>
        <strain evidence="16">Brown Norway</strain>
    </source>
</reference>
<dbReference type="Proteomes" id="UP000002494">
    <property type="component" value="Chromosome 19"/>
</dbReference>
<evidence type="ECO:0000256" key="4">
    <source>
        <dbReference type="ARBA" id="ARBA00022448"/>
    </source>
</evidence>
<comment type="function">
    <text evidence="15">Essential regulatory subunit of the mitochondrial calcium uniporter complex (uniplex), a complex that mediates calcium uptake into mitochondria.</text>
</comment>